<dbReference type="InterPro" id="IPR036640">
    <property type="entry name" value="ABC1_TM_sf"/>
</dbReference>
<dbReference type="InterPro" id="IPR017871">
    <property type="entry name" value="ABC_transporter-like_CS"/>
</dbReference>
<dbReference type="GO" id="GO:0005524">
    <property type="term" value="F:ATP binding"/>
    <property type="evidence" value="ECO:0007669"/>
    <property type="project" value="UniProtKB-KW"/>
</dbReference>
<dbReference type="InterPro" id="IPR011918">
    <property type="entry name" value="ABC_MsbA_ATP-bd"/>
</dbReference>
<evidence type="ECO:0008006" key="13">
    <source>
        <dbReference type="Google" id="ProtNLM"/>
    </source>
</evidence>
<evidence type="ECO:0000259" key="9">
    <source>
        <dbReference type="PROSITE" id="PS50893"/>
    </source>
</evidence>
<dbReference type="GO" id="GO:0016887">
    <property type="term" value="F:ATP hydrolysis activity"/>
    <property type="evidence" value="ECO:0007669"/>
    <property type="project" value="InterPro"/>
</dbReference>
<dbReference type="OrthoDB" id="9808328at2"/>
<dbReference type="PROSITE" id="PS00211">
    <property type="entry name" value="ABC_TRANSPORTER_1"/>
    <property type="match status" value="1"/>
</dbReference>
<dbReference type="GO" id="GO:0005886">
    <property type="term" value="C:plasma membrane"/>
    <property type="evidence" value="ECO:0007669"/>
    <property type="project" value="UniProtKB-SubCell"/>
</dbReference>
<feature type="transmembrane region" description="Helical" evidence="8">
    <location>
        <begin position="268"/>
        <end position="291"/>
    </location>
</feature>
<dbReference type="Pfam" id="PF00005">
    <property type="entry name" value="ABC_tran"/>
    <property type="match status" value="1"/>
</dbReference>
<evidence type="ECO:0000313" key="12">
    <source>
        <dbReference type="Proteomes" id="UP000018851"/>
    </source>
</evidence>
<dbReference type="HOGENOM" id="CLU_000604_84_3_5"/>
<evidence type="ECO:0000256" key="5">
    <source>
        <dbReference type="ARBA" id="ARBA00022989"/>
    </source>
</evidence>
<evidence type="ECO:0000256" key="6">
    <source>
        <dbReference type="ARBA" id="ARBA00023136"/>
    </source>
</evidence>
<name>W0A7H9_9SPHN</name>
<dbReference type="InterPro" id="IPR039421">
    <property type="entry name" value="Type_1_exporter"/>
</dbReference>
<dbReference type="eggNOG" id="COG1132">
    <property type="taxonomic scope" value="Bacteria"/>
</dbReference>
<keyword evidence="12" id="KW-1185">Reference proteome</keyword>
<dbReference type="GO" id="GO:0090374">
    <property type="term" value="P:oligopeptide export from mitochondrion"/>
    <property type="evidence" value="ECO:0007669"/>
    <property type="project" value="TreeGrafter"/>
</dbReference>
<dbReference type="KEGG" id="ssan:NX02_03390"/>
<dbReference type="SUPFAM" id="SSF52540">
    <property type="entry name" value="P-loop containing nucleoside triphosphate hydrolases"/>
    <property type="match status" value="1"/>
</dbReference>
<feature type="transmembrane region" description="Helical" evidence="8">
    <location>
        <begin position="49"/>
        <end position="70"/>
    </location>
</feature>
<gene>
    <name evidence="11" type="ORF">NX02_03390</name>
</gene>
<dbReference type="CDD" id="cd18575">
    <property type="entry name" value="ABC_6TM_bac_exporter_ABCB8_10_like"/>
    <property type="match status" value="1"/>
</dbReference>
<feature type="domain" description="ABC transporter" evidence="9">
    <location>
        <begin position="368"/>
        <end position="604"/>
    </location>
</feature>
<dbReference type="InterPro" id="IPR003593">
    <property type="entry name" value="AAA+_ATPase"/>
</dbReference>
<evidence type="ECO:0000256" key="2">
    <source>
        <dbReference type="ARBA" id="ARBA00022692"/>
    </source>
</evidence>
<keyword evidence="4" id="KW-0067">ATP-binding</keyword>
<dbReference type="RefSeq" id="WP_025290743.1">
    <property type="nucleotide sequence ID" value="NZ_CP006644.1"/>
</dbReference>
<dbReference type="SMART" id="SM00382">
    <property type="entry name" value="AAA"/>
    <property type="match status" value="1"/>
</dbReference>
<dbReference type="STRING" id="1123269.NX02_03390"/>
<protein>
    <recommendedName>
        <fullName evidence="13">ABC transporter</fullName>
    </recommendedName>
</protein>
<keyword evidence="5 8" id="KW-1133">Transmembrane helix</keyword>
<evidence type="ECO:0000256" key="8">
    <source>
        <dbReference type="SAM" id="Phobius"/>
    </source>
</evidence>
<dbReference type="InterPro" id="IPR003439">
    <property type="entry name" value="ABC_transporter-like_ATP-bd"/>
</dbReference>
<dbReference type="Gene3D" id="1.20.1560.10">
    <property type="entry name" value="ABC transporter type 1, transmembrane domain"/>
    <property type="match status" value="1"/>
</dbReference>
<proteinExistence type="predicted"/>
<keyword evidence="2 8" id="KW-0812">Transmembrane</keyword>
<feature type="transmembrane region" description="Helical" evidence="8">
    <location>
        <begin position="190"/>
        <end position="209"/>
    </location>
</feature>
<dbReference type="InterPro" id="IPR011527">
    <property type="entry name" value="ABC1_TM_dom"/>
</dbReference>
<keyword evidence="3" id="KW-0547">Nucleotide-binding</keyword>
<dbReference type="PATRIC" id="fig|1123269.5.peg.662"/>
<dbReference type="PROSITE" id="PS50893">
    <property type="entry name" value="ABC_TRANSPORTER_2"/>
    <property type="match status" value="1"/>
</dbReference>
<dbReference type="GO" id="GO:0015421">
    <property type="term" value="F:ABC-type oligopeptide transporter activity"/>
    <property type="evidence" value="ECO:0007669"/>
    <property type="project" value="TreeGrafter"/>
</dbReference>
<evidence type="ECO:0000256" key="7">
    <source>
        <dbReference type="ARBA" id="ARBA00024725"/>
    </source>
</evidence>
<feature type="transmembrane region" description="Helical" evidence="8">
    <location>
        <begin position="90"/>
        <end position="111"/>
    </location>
</feature>
<organism evidence="11 12">
    <name type="scientific">Sphingomonas sanxanigenens DSM 19645 = NX02</name>
    <dbReference type="NCBI Taxonomy" id="1123269"/>
    <lineage>
        <taxon>Bacteria</taxon>
        <taxon>Pseudomonadati</taxon>
        <taxon>Pseudomonadota</taxon>
        <taxon>Alphaproteobacteria</taxon>
        <taxon>Sphingomonadales</taxon>
        <taxon>Sphingomonadaceae</taxon>
        <taxon>Sphingomonas</taxon>
    </lineage>
</organism>
<dbReference type="FunFam" id="3.40.50.300:FF:000218">
    <property type="entry name" value="Multidrug ABC transporter ATP-binding protein"/>
    <property type="match status" value="1"/>
</dbReference>
<evidence type="ECO:0000313" key="11">
    <source>
        <dbReference type="EMBL" id="AHE52432.1"/>
    </source>
</evidence>
<dbReference type="AlphaFoldDB" id="W0A7H9"/>
<dbReference type="PANTHER" id="PTHR43394">
    <property type="entry name" value="ATP-DEPENDENT PERMEASE MDL1, MITOCHONDRIAL"/>
    <property type="match status" value="1"/>
</dbReference>
<evidence type="ECO:0000256" key="1">
    <source>
        <dbReference type="ARBA" id="ARBA00004651"/>
    </source>
</evidence>
<comment type="subcellular location">
    <subcellularLocation>
        <location evidence="1">Cell membrane</location>
        <topology evidence="1">Multi-pass membrane protein</topology>
    </subcellularLocation>
</comment>
<dbReference type="InterPro" id="IPR027417">
    <property type="entry name" value="P-loop_NTPase"/>
</dbReference>
<evidence type="ECO:0000256" key="4">
    <source>
        <dbReference type="ARBA" id="ARBA00022840"/>
    </source>
</evidence>
<evidence type="ECO:0000259" key="10">
    <source>
        <dbReference type="PROSITE" id="PS50929"/>
    </source>
</evidence>
<evidence type="ECO:0000256" key="3">
    <source>
        <dbReference type="ARBA" id="ARBA00022741"/>
    </source>
</evidence>
<sequence>MAETKAVASENKAVAIENAARDAGGGGGGRRLGSLAMVWTAAIRYPGHIVAASLALLVAAGATLAIPSGFRLVIDRGFAAGADIHEIGRWFTYLLGIVALLALATACRFYFVSWLGERVVADVRLAVQRNLLRLSPAFFEENRPSEIASRLTADTTIIEQLVGTTVSVALRNIIMVVGGMGYMLSLSPKLTGLMLVGIPTVVVPIVLLGRRLRTVSRDSQDRVADVGTQINEVLGAMKIVQAFGQQAREVARFGAAVDSVFATARRRILLRAAMTAIVMGLIFGAITLVMWQGAVDVASGRMSGGTIAAFVLTGGLVAGAFGALSEVYGDLVRGAGAASRLAELLAEQPTIAAPASPAALPQPARGALAFDRVDFRYPTRPELLALDGFSLSVSPGETVAVVGPSGAGKSTLFQLIERFYDPERGQVLLDGVALTAADPAEVRARIAMVPQETVMFAASARDNLRYGRWDAGDDQLWAAAEAANAADFLRRLPQGLDTYLGEGGARLSGGQRQRIAIARAILRDAPLLLLDEATSALDAESERLVQVALERLMQGRTTIVIAHRLATVRSADRIVVMDHGRIVEEGAHDVLIGRGGLYAKLARLQFDGLAA</sequence>
<accession>W0A7H9</accession>
<dbReference type="SUPFAM" id="SSF90123">
    <property type="entry name" value="ABC transporter transmembrane region"/>
    <property type="match status" value="1"/>
</dbReference>
<dbReference type="PROSITE" id="PS50929">
    <property type="entry name" value="ABC_TM1F"/>
    <property type="match status" value="1"/>
</dbReference>
<reference evidence="11 12" key="1">
    <citation type="submission" date="2013-07" db="EMBL/GenBank/DDBJ databases">
        <title>Completed genome of Sphingomonas sanxanigenens NX02.</title>
        <authorList>
            <person name="Ma T."/>
            <person name="Huang H."/>
            <person name="Wu M."/>
            <person name="Li X."/>
            <person name="Li G."/>
        </authorList>
    </citation>
    <scope>NUCLEOTIDE SEQUENCE [LARGE SCALE GENOMIC DNA]</scope>
    <source>
        <strain evidence="11 12">NX02</strain>
    </source>
</reference>
<keyword evidence="6 8" id="KW-0472">Membrane</keyword>
<dbReference type="Proteomes" id="UP000018851">
    <property type="component" value="Chromosome"/>
</dbReference>
<dbReference type="NCBIfam" id="TIGR02204">
    <property type="entry name" value="MsbA_rel"/>
    <property type="match status" value="1"/>
</dbReference>
<dbReference type="Pfam" id="PF00664">
    <property type="entry name" value="ABC_membrane"/>
    <property type="match status" value="1"/>
</dbReference>
<dbReference type="PANTHER" id="PTHR43394:SF1">
    <property type="entry name" value="ATP-BINDING CASSETTE SUB-FAMILY B MEMBER 10, MITOCHONDRIAL"/>
    <property type="match status" value="1"/>
</dbReference>
<feature type="transmembrane region" description="Helical" evidence="8">
    <location>
        <begin position="303"/>
        <end position="324"/>
    </location>
</feature>
<comment type="function">
    <text evidence="7">Part of an ABC transporter complex. Transmembrane domains (TMD) form a pore in the inner membrane and the ATP-binding domain (NBD) is responsible for energy generation.</text>
</comment>
<dbReference type="EMBL" id="CP006644">
    <property type="protein sequence ID" value="AHE52432.1"/>
    <property type="molecule type" value="Genomic_DNA"/>
</dbReference>
<dbReference type="Gene3D" id="3.40.50.300">
    <property type="entry name" value="P-loop containing nucleotide triphosphate hydrolases"/>
    <property type="match status" value="1"/>
</dbReference>
<feature type="domain" description="ABC transmembrane type-1" evidence="10">
    <location>
        <begin position="50"/>
        <end position="333"/>
    </location>
</feature>